<keyword evidence="3" id="KW-1185">Reference proteome</keyword>
<feature type="compositionally biased region" description="Basic and acidic residues" evidence="1">
    <location>
        <begin position="27"/>
        <end position="39"/>
    </location>
</feature>
<gene>
    <name evidence="2" type="ORF">JCGZ_12037</name>
</gene>
<dbReference type="AlphaFoldDB" id="A0A067KKG5"/>
<proteinExistence type="predicted"/>
<evidence type="ECO:0000256" key="1">
    <source>
        <dbReference type="SAM" id="MobiDB-lite"/>
    </source>
</evidence>
<evidence type="ECO:0000313" key="2">
    <source>
        <dbReference type="EMBL" id="KDP32745.1"/>
    </source>
</evidence>
<dbReference type="OrthoDB" id="847067at2759"/>
<organism evidence="2 3">
    <name type="scientific">Jatropha curcas</name>
    <name type="common">Barbados nut</name>
    <dbReference type="NCBI Taxonomy" id="180498"/>
    <lineage>
        <taxon>Eukaryota</taxon>
        <taxon>Viridiplantae</taxon>
        <taxon>Streptophyta</taxon>
        <taxon>Embryophyta</taxon>
        <taxon>Tracheophyta</taxon>
        <taxon>Spermatophyta</taxon>
        <taxon>Magnoliopsida</taxon>
        <taxon>eudicotyledons</taxon>
        <taxon>Gunneridae</taxon>
        <taxon>Pentapetalae</taxon>
        <taxon>rosids</taxon>
        <taxon>fabids</taxon>
        <taxon>Malpighiales</taxon>
        <taxon>Euphorbiaceae</taxon>
        <taxon>Crotonoideae</taxon>
        <taxon>Jatropheae</taxon>
        <taxon>Jatropha</taxon>
    </lineage>
</organism>
<dbReference type="Proteomes" id="UP000027138">
    <property type="component" value="Unassembled WGS sequence"/>
</dbReference>
<dbReference type="EMBL" id="KK914570">
    <property type="protein sequence ID" value="KDP32745.1"/>
    <property type="molecule type" value="Genomic_DNA"/>
</dbReference>
<feature type="region of interest" description="Disordered" evidence="1">
    <location>
        <begin position="27"/>
        <end position="52"/>
    </location>
</feature>
<reference evidence="2 3" key="1">
    <citation type="journal article" date="2014" name="PLoS ONE">
        <title>Global Analysis of Gene Expression Profiles in Physic Nut (Jatropha curcas L.) Seedlings Exposed to Salt Stress.</title>
        <authorList>
            <person name="Zhang L."/>
            <person name="Zhang C."/>
            <person name="Wu P."/>
            <person name="Chen Y."/>
            <person name="Li M."/>
            <person name="Jiang H."/>
            <person name="Wu G."/>
        </authorList>
    </citation>
    <scope>NUCLEOTIDE SEQUENCE [LARGE SCALE GENOMIC DNA]</scope>
    <source>
        <strain evidence="3">cv. GZQX0401</strain>
        <tissue evidence="2">Young leaves</tissue>
    </source>
</reference>
<sequence length="69" mass="8158">MAMSNPSSKRIRCDNRRAELLAYARELRDSSSHKQEWQPRRNSSRPKSERKLKRVLKELSCGLQCSKRI</sequence>
<accession>A0A067KKG5</accession>
<protein>
    <submittedName>
        <fullName evidence="2">Uncharacterized protein</fullName>
    </submittedName>
</protein>
<feature type="compositionally biased region" description="Basic residues" evidence="1">
    <location>
        <begin position="42"/>
        <end position="52"/>
    </location>
</feature>
<evidence type="ECO:0000313" key="3">
    <source>
        <dbReference type="Proteomes" id="UP000027138"/>
    </source>
</evidence>
<name>A0A067KKG5_JATCU</name>